<dbReference type="Pfam" id="PF22037">
    <property type="entry name" value="PSD13_N"/>
    <property type="match status" value="1"/>
</dbReference>
<reference evidence="2 3" key="1">
    <citation type="journal article" date="2011" name="Science">
        <title>The ecoresponsive genome of Daphnia pulex.</title>
        <authorList>
            <person name="Colbourne J.K."/>
            <person name="Pfrender M.E."/>
            <person name="Gilbert D."/>
            <person name="Thomas W.K."/>
            <person name="Tucker A."/>
            <person name="Oakley T.H."/>
            <person name="Tokishita S."/>
            <person name="Aerts A."/>
            <person name="Arnold G.J."/>
            <person name="Basu M.K."/>
            <person name="Bauer D.J."/>
            <person name="Caceres C.E."/>
            <person name="Carmel L."/>
            <person name="Casola C."/>
            <person name="Choi J.H."/>
            <person name="Detter J.C."/>
            <person name="Dong Q."/>
            <person name="Dusheyko S."/>
            <person name="Eads B.D."/>
            <person name="Frohlich T."/>
            <person name="Geiler-Samerotte K.A."/>
            <person name="Gerlach D."/>
            <person name="Hatcher P."/>
            <person name="Jogdeo S."/>
            <person name="Krijgsveld J."/>
            <person name="Kriventseva E.V."/>
            <person name="Kultz D."/>
            <person name="Laforsch C."/>
            <person name="Lindquist E."/>
            <person name="Lopez J."/>
            <person name="Manak J.R."/>
            <person name="Muller J."/>
            <person name="Pangilinan J."/>
            <person name="Patwardhan R.P."/>
            <person name="Pitluck S."/>
            <person name="Pritham E.J."/>
            <person name="Rechtsteiner A."/>
            <person name="Rho M."/>
            <person name="Rogozin I.B."/>
            <person name="Sakarya O."/>
            <person name="Salamov A."/>
            <person name="Schaack S."/>
            <person name="Shapiro H."/>
            <person name="Shiga Y."/>
            <person name="Skalitzky C."/>
            <person name="Smith Z."/>
            <person name="Souvorov A."/>
            <person name="Sung W."/>
            <person name="Tang Z."/>
            <person name="Tsuchiya D."/>
            <person name="Tu H."/>
            <person name="Vos H."/>
            <person name="Wang M."/>
            <person name="Wolf Y.I."/>
            <person name="Yamagata H."/>
            <person name="Yamada T."/>
            <person name="Ye Y."/>
            <person name="Shaw J.R."/>
            <person name="Andrews J."/>
            <person name="Crease T.J."/>
            <person name="Tang H."/>
            <person name="Lucas S.M."/>
            <person name="Robertson H.M."/>
            <person name="Bork P."/>
            <person name="Koonin E.V."/>
            <person name="Zdobnov E.M."/>
            <person name="Grigoriev I.V."/>
            <person name="Lynch M."/>
            <person name="Boore J.L."/>
        </authorList>
    </citation>
    <scope>NUCLEOTIDE SEQUENCE [LARGE SCALE GENOMIC DNA]</scope>
</reference>
<keyword evidence="3" id="KW-1185">Reference proteome</keyword>
<evidence type="ECO:0000259" key="1">
    <source>
        <dbReference type="Pfam" id="PF22037"/>
    </source>
</evidence>
<dbReference type="EMBL" id="GL732576">
    <property type="protein sequence ID" value="EFX75360.1"/>
    <property type="molecule type" value="Genomic_DNA"/>
</dbReference>
<dbReference type="InParanoid" id="E9GYT0"/>
<proteinExistence type="predicted"/>
<evidence type="ECO:0000313" key="3">
    <source>
        <dbReference type="Proteomes" id="UP000000305"/>
    </source>
</evidence>
<name>E9GYT0_DAPPU</name>
<protein>
    <recommendedName>
        <fullName evidence="1">PSD13 N-terminal domain-containing protein</fullName>
    </recommendedName>
</protein>
<sequence>MAPSWVNDLKELLFLTFDDDMAALRSTEVTKRKVTNAEQKSQAFFLGIAALLREGICNFGELLAPPVLESLKDQEVGLLTQFVIHNECRRFCMIP</sequence>
<dbReference type="KEGG" id="dpx:DAPPUDRAFT_323407"/>
<accession>E9GYT0</accession>
<gene>
    <name evidence="2" type="ORF">DAPPUDRAFT_323407</name>
</gene>
<dbReference type="InterPro" id="IPR054179">
    <property type="entry name" value="PSD13_N"/>
</dbReference>
<dbReference type="OrthoDB" id="1093at2759"/>
<feature type="domain" description="PSD13 N-terminal" evidence="1">
    <location>
        <begin position="30"/>
        <end position="81"/>
    </location>
</feature>
<dbReference type="HOGENOM" id="CLU_2514977_0_0_1"/>
<dbReference type="Proteomes" id="UP000000305">
    <property type="component" value="Unassembled WGS sequence"/>
</dbReference>
<dbReference type="AlphaFoldDB" id="E9GYT0"/>
<evidence type="ECO:0000313" key="2">
    <source>
        <dbReference type="EMBL" id="EFX75360.1"/>
    </source>
</evidence>
<organism evidence="2 3">
    <name type="scientific">Daphnia pulex</name>
    <name type="common">Water flea</name>
    <dbReference type="NCBI Taxonomy" id="6669"/>
    <lineage>
        <taxon>Eukaryota</taxon>
        <taxon>Metazoa</taxon>
        <taxon>Ecdysozoa</taxon>
        <taxon>Arthropoda</taxon>
        <taxon>Crustacea</taxon>
        <taxon>Branchiopoda</taxon>
        <taxon>Diplostraca</taxon>
        <taxon>Cladocera</taxon>
        <taxon>Anomopoda</taxon>
        <taxon>Daphniidae</taxon>
        <taxon>Daphnia</taxon>
    </lineage>
</organism>
<dbReference type="STRING" id="6669.E9GYT0"/>